<reference evidence="1" key="1">
    <citation type="journal article" date="2014" name="PLoS Genet.">
        <title>The Genome of Spironucleus salmonicida Highlights a Fish Pathogen Adapted to Fluctuating Environments.</title>
        <authorList>
            <person name="Xu F."/>
            <person name="Jerlstrom-Hultqvist J."/>
            <person name="Einarsson E."/>
            <person name="Astvaldsson A."/>
            <person name="Svard S.G."/>
            <person name="Andersson J.O."/>
        </authorList>
    </citation>
    <scope>NUCLEOTIDE SEQUENCE</scope>
</reference>
<dbReference type="AlphaFoldDB" id="V6LL25"/>
<gene>
    <name evidence="1" type="ORF">SS50377_14828</name>
</gene>
<sequence>MHSWRPFYLSNLLTGLDDVDLVSLSINIRSSEYIEQVFYIPVECVQPRTALVQAGSHSELALLESFIAIYTGGQFITIRSIADSKAGFSIAVALFCSIPVQEAHFPSLRKQVFCKECRFFSGRIRLSRIIARGVGSYLQQIPREVGQRVLRGPDQLAKLEMQSLQVVEWIQFTLQSEF</sequence>
<name>V6LL25_9EUKA</name>
<accession>V6LL25</accession>
<proteinExistence type="predicted"/>
<dbReference type="EMBL" id="KI546100">
    <property type="protein sequence ID" value="EST45252.1"/>
    <property type="molecule type" value="Genomic_DNA"/>
</dbReference>
<organism evidence="1">
    <name type="scientific">Spironucleus salmonicida</name>
    <dbReference type="NCBI Taxonomy" id="348837"/>
    <lineage>
        <taxon>Eukaryota</taxon>
        <taxon>Metamonada</taxon>
        <taxon>Diplomonadida</taxon>
        <taxon>Hexamitidae</taxon>
        <taxon>Hexamitinae</taxon>
        <taxon>Spironucleus</taxon>
    </lineage>
</organism>
<protein>
    <submittedName>
        <fullName evidence="1">Uncharacterized protein</fullName>
    </submittedName>
</protein>
<evidence type="ECO:0000313" key="1">
    <source>
        <dbReference type="EMBL" id="EST45252.1"/>
    </source>
</evidence>